<sequence length="259" mass="28670">MSGCNLNEKQIKAAIHADAYSYDPPIDLKQRIDAQLAWQENKEVIPMKKFGTKKIVAAAALACALTGTVCMAAGKISYYVSSSSPSTEITKFTDLSKMESRADILTGAPKAFDNGFVFENAHTVDTDGMDDNGNVAESFTKINVSYLKDNERLSYMVKKGITNYTDEELEHIQVMESDDITYYFTHAAYLFLPSDAEPTAEDLKAAEAGDLFISYGSSEREEQVYKGISWNADGNYHSLFGMDIDMDADEMLAMAKQIK</sequence>
<proteinExistence type="predicted"/>
<reference evidence="1 2" key="1">
    <citation type="journal article" date="2014" name="Genome Announc.">
        <title>Draft genome sequences of the altered schaedler flora, a defined bacterial community from gnotobiotic mice.</title>
        <authorList>
            <person name="Wannemuehler M.J."/>
            <person name="Overstreet A.M."/>
            <person name="Ward D.V."/>
            <person name="Phillips G.J."/>
        </authorList>
    </citation>
    <scope>NUCLEOTIDE SEQUENCE [LARGE SCALE GENOMIC DNA]</scope>
    <source>
        <strain evidence="1 2">ASF492</strain>
    </source>
</reference>
<comment type="caution">
    <text evidence="1">The sequence shown here is derived from an EMBL/GenBank/DDBJ whole genome shotgun (WGS) entry which is preliminary data.</text>
</comment>
<evidence type="ECO:0000313" key="2">
    <source>
        <dbReference type="Proteomes" id="UP000012589"/>
    </source>
</evidence>
<dbReference type="OrthoDB" id="1998645at2"/>
<dbReference type="eggNOG" id="ENOG5032ZTU">
    <property type="taxonomic scope" value="Bacteria"/>
</dbReference>
<dbReference type="PATRIC" id="fig|1235802.3.peg.958"/>
<dbReference type="AlphaFoldDB" id="N2BDU9"/>
<name>N2BDU9_9FIRM</name>
<evidence type="ECO:0000313" key="1">
    <source>
        <dbReference type="EMBL" id="EMZ36525.1"/>
    </source>
</evidence>
<dbReference type="Proteomes" id="UP000012589">
    <property type="component" value="Unassembled WGS sequence"/>
</dbReference>
<accession>N2BDU9</accession>
<dbReference type="HOGENOM" id="CLU_086962_1_0_9"/>
<gene>
    <name evidence="1" type="ORF">C823_00893</name>
</gene>
<organism evidence="1 2">
    <name type="scientific">Eubacterium plexicaudatum ASF492</name>
    <dbReference type="NCBI Taxonomy" id="1235802"/>
    <lineage>
        <taxon>Bacteria</taxon>
        <taxon>Bacillati</taxon>
        <taxon>Bacillota</taxon>
        <taxon>Clostridia</taxon>
        <taxon>Eubacteriales</taxon>
        <taxon>Eubacteriaceae</taxon>
        <taxon>Eubacterium</taxon>
    </lineage>
</organism>
<evidence type="ECO:0008006" key="3">
    <source>
        <dbReference type="Google" id="ProtNLM"/>
    </source>
</evidence>
<dbReference type="EMBL" id="AQFT01000023">
    <property type="protein sequence ID" value="EMZ36525.1"/>
    <property type="molecule type" value="Genomic_DNA"/>
</dbReference>
<protein>
    <recommendedName>
        <fullName evidence="3">DUF4367 domain-containing protein</fullName>
    </recommendedName>
</protein>
<keyword evidence="2" id="KW-1185">Reference proteome</keyword>